<reference evidence="2 3" key="1">
    <citation type="submission" date="2018-02" db="EMBL/GenBank/DDBJ databases">
        <title>Complete genome of Nitrosopumilus oxyclinae HCE1.</title>
        <authorList>
            <person name="Qin W."/>
            <person name="Zheng Y."/>
            <person name="Stahl D.A."/>
        </authorList>
    </citation>
    <scope>NUCLEOTIDE SEQUENCE [LARGE SCALE GENOMIC DNA]</scope>
    <source>
        <strain evidence="2 3">HCE1</strain>
    </source>
</reference>
<gene>
    <name evidence="2" type="ORF">C5F49_07865</name>
</gene>
<accession>A0A7D5RBZ4</accession>
<keyword evidence="1" id="KW-1133">Transmembrane helix</keyword>
<evidence type="ECO:0000313" key="3">
    <source>
        <dbReference type="Proteomes" id="UP000509441"/>
    </source>
</evidence>
<dbReference type="RefSeq" id="WP_179362486.1">
    <property type="nucleotide sequence ID" value="NZ_CP026994.1"/>
</dbReference>
<name>A0A7D5RBZ4_9ARCH</name>
<keyword evidence="1" id="KW-0812">Transmembrane</keyword>
<keyword evidence="3" id="KW-1185">Reference proteome</keyword>
<proteinExistence type="predicted"/>
<dbReference type="KEGG" id="nox:C5F49_07865"/>
<dbReference type="EMBL" id="CP026994">
    <property type="protein sequence ID" value="QLH05243.1"/>
    <property type="molecule type" value="Genomic_DNA"/>
</dbReference>
<evidence type="ECO:0000313" key="2">
    <source>
        <dbReference type="EMBL" id="QLH05243.1"/>
    </source>
</evidence>
<dbReference type="OrthoDB" id="11979at2157"/>
<dbReference type="Proteomes" id="UP000509441">
    <property type="component" value="Chromosome"/>
</dbReference>
<organism evidence="2 3">
    <name type="scientific">Nitrosopumilus oxyclinae</name>
    <dbReference type="NCBI Taxonomy" id="1959104"/>
    <lineage>
        <taxon>Archaea</taxon>
        <taxon>Nitrososphaerota</taxon>
        <taxon>Nitrososphaeria</taxon>
        <taxon>Nitrosopumilales</taxon>
        <taxon>Nitrosopumilaceae</taxon>
        <taxon>Nitrosopumilus</taxon>
    </lineage>
</organism>
<dbReference type="GeneID" id="56061900"/>
<evidence type="ECO:0000256" key="1">
    <source>
        <dbReference type="SAM" id="Phobius"/>
    </source>
</evidence>
<keyword evidence="1" id="KW-0472">Membrane</keyword>
<protein>
    <submittedName>
        <fullName evidence="2">Uncharacterized protein</fullName>
    </submittedName>
</protein>
<sequence>MTDPLLDDVKALLDKDFGDDRILKQICRACENNEVISNYERNYVRQLAEKHLGKKPEFTPTPSVAEKPSVPDVIMPEIQSSQQTQSFQTQVPRISYSKSKNKKIMFGIGGLALVIIIAAAVSLNGLPTGTTINTSSDNTSISQPIQTDLKSYSKKDLISISGVSTSKGTVNLSIKNQNNEIVWAEQVSLKSDGRFSTLAIAGGSGWEKSGTYTITVDDGKEIKSNTFSFTA</sequence>
<dbReference type="AlphaFoldDB" id="A0A7D5RBZ4"/>
<feature type="transmembrane region" description="Helical" evidence="1">
    <location>
        <begin position="104"/>
        <end position="126"/>
    </location>
</feature>